<gene>
    <name evidence="1" type="ORF">SAMN04488089_101502</name>
</gene>
<reference evidence="1 2" key="1">
    <citation type="submission" date="2016-10" db="EMBL/GenBank/DDBJ databases">
        <authorList>
            <person name="Varghese N."/>
            <person name="Submissions S."/>
        </authorList>
    </citation>
    <scope>NUCLEOTIDE SEQUENCE [LARGE SCALE GENOMIC DNA]</scope>
    <source>
        <strain evidence="2">DSM 19823 / KCTC 23066 / CCTCC M 208030 / D25</strain>
    </source>
</reference>
<dbReference type="RefSeq" id="WP_041895021.1">
    <property type="nucleotide sequence ID" value="NZ_CP010817.1"/>
</dbReference>
<comment type="caution">
    <text evidence="1">The sequence shown here is derived from an EMBL/GenBank/DDBJ whole genome shotgun (WGS) entry which is preliminary data.</text>
</comment>
<keyword evidence="2" id="KW-1185">Reference proteome</keyword>
<evidence type="ECO:0000313" key="1">
    <source>
        <dbReference type="EMBL" id="SEQ08525.1"/>
    </source>
</evidence>
<accession>A0AAJ4W1C2</accession>
<sequence length="75" mass="8922">MGISMKERELINEINHDENLLDLVIRYVKDLKKVEVESPCQYTVEEVKERIQIGMESLERGEYKSQNDMRSKYSI</sequence>
<name>A0AAJ4W1C2_MYRPR</name>
<evidence type="ECO:0000313" key="2">
    <source>
        <dbReference type="Proteomes" id="UP000183496"/>
    </source>
</evidence>
<dbReference type="Proteomes" id="UP000183496">
    <property type="component" value="Unassembled WGS sequence"/>
</dbReference>
<dbReference type="EMBL" id="FOFY01000001">
    <property type="protein sequence ID" value="SEQ08525.1"/>
    <property type="molecule type" value="Genomic_DNA"/>
</dbReference>
<dbReference type="AlphaFoldDB" id="A0AAJ4W1C2"/>
<protein>
    <submittedName>
        <fullName evidence="1">Uncharacterized protein</fullName>
    </submittedName>
</protein>
<organism evidence="1 2">
    <name type="scientific">Myroides profundi</name>
    <dbReference type="NCBI Taxonomy" id="480520"/>
    <lineage>
        <taxon>Bacteria</taxon>
        <taxon>Pseudomonadati</taxon>
        <taxon>Bacteroidota</taxon>
        <taxon>Flavobacteriia</taxon>
        <taxon>Flavobacteriales</taxon>
        <taxon>Flavobacteriaceae</taxon>
        <taxon>Myroides</taxon>
    </lineage>
</organism>
<dbReference type="KEGG" id="mpw:MPR_3652"/>
<proteinExistence type="predicted"/>